<dbReference type="AlphaFoldDB" id="A0A6A5V6C9"/>
<sequence>MFAPNVEHLGVVETYRWDDYAYWFTPLAYGDAVSRLTSVKINGPMRLQNITILLMLPTMRLLELTQVTDMRQEYGRTFEWESQDIWENDLNESKSNIEHFHLYDSYVKVSDLKVALRAMRGLKSFVYEHTPNELSIGFLNLDTAAVAELIRSQPHTLDSLHILRKQDVPCIAIQPHILYQTVRALPNLVDLELSHMSWPSSNFKTPEWQDLPAELVCLTLDSINAHCYDGNHDFAHLERNLEALAIRKRRGEFPNLRTLTLARWHPWYGCVPTNVTYIKTMLHDAGIEFITRPAMIGSSSNMSQDIGWVELQTEPEWVIVHKYFIDSG</sequence>
<keyword evidence="2" id="KW-1185">Reference proteome</keyword>
<dbReference type="InterPro" id="IPR032675">
    <property type="entry name" value="LRR_dom_sf"/>
</dbReference>
<proteinExistence type="predicted"/>
<evidence type="ECO:0000313" key="2">
    <source>
        <dbReference type="Proteomes" id="UP000800036"/>
    </source>
</evidence>
<name>A0A6A5V6C9_9PLEO</name>
<dbReference type="Gene3D" id="3.80.10.10">
    <property type="entry name" value="Ribonuclease Inhibitor"/>
    <property type="match status" value="1"/>
</dbReference>
<dbReference type="OrthoDB" id="3660227at2759"/>
<evidence type="ECO:0000313" key="1">
    <source>
        <dbReference type="EMBL" id="KAF1972418.1"/>
    </source>
</evidence>
<organism evidence="1 2">
    <name type="scientific">Bimuria novae-zelandiae CBS 107.79</name>
    <dbReference type="NCBI Taxonomy" id="1447943"/>
    <lineage>
        <taxon>Eukaryota</taxon>
        <taxon>Fungi</taxon>
        <taxon>Dikarya</taxon>
        <taxon>Ascomycota</taxon>
        <taxon>Pezizomycotina</taxon>
        <taxon>Dothideomycetes</taxon>
        <taxon>Pleosporomycetidae</taxon>
        <taxon>Pleosporales</taxon>
        <taxon>Massarineae</taxon>
        <taxon>Didymosphaeriaceae</taxon>
        <taxon>Bimuria</taxon>
    </lineage>
</organism>
<dbReference type="Proteomes" id="UP000800036">
    <property type="component" value="Unassembled WGS sequence"/>
</dbReference>
<dbReference type="EMBL" id="ML976687">
    <property type="protein sequence ID" value="KAF1972418.1"/>
    <property type="molecule type" value="Genomic_DNA"/>
</dbReference>
<protein>
    <recommendedName>
        <fullName evidence="3">F-box domain-containing protein</fullName>
    </recommendedName>
</protein>
<reference evidence="1" key="1">
    <citation type="journal article" date="2020" name="Stud. Mycol.">
        <title>101 Dothideomycetes genomes: a test case for predicting lifestyles and emergence of pathogens.</title>
        <authorList>
            <person name="Haridas S."/>
            <person name="Albert R."/>
            <person name="Binder M."/>
            <person name="Bloem J."/>
            <person name="Labutti K."/>
            <person name="Salamov A."/>
            <person name="Andreopoulos B."/>
            <person name="Baker S."/>
            <person name="Barry K."/>
            <person name="Bills G."/>
            <person name="Bluhm B."/>
            <person name="Cannon C."/>
            <person name="Castanera R."/>
            <person name="Culley D."/>
            <person name="Daum C."/>
            <person name="Ezra D."/>
            <person name="Gonzalez J."/>
            <person name="Henrissat B."/>
            <person name="Kuo A."/>
            <person name="Liang C."/>
            <person name="Lipzen A."/>
            <person name="Lutzoni F."/>
            <person name="Magnuson J."/>
            <person name="Mondo S."/>
            <person name="Nolan M."/>
            <person name="Ohm R."/>
            <person name="Pangilinan J."/>
            <person name="Park H.-J."/>
            <person name="Ramirez L."/>
            <person name="Alfaro M."/>
            <person name="Sun H."/>
            <person name="Tritt A."/>
            <person name="Yoshinaga Y."/>
            <person name="Zwiers L.-H."/>
            <person name="Turgeon B."/>
            <person name="Goodwin S."/>
            <person name="Spatafora J."/>
            <person name="Crous P."/>
            <person name="Grigoriev I."/>
        </authorList>
    </citation>
    <scope>NUCLEOTIDE SEQUENCE</scope>
    <source>
        <strain evidence="1">CBS 107.79</strain>
    </source>
</reference>
<evidence type="ECO:0008006" key="3">
    <source>
        <dbReference type="Google" id="ProtNLM"/>
    </source>
</evidence>
<gene>
    <name evidence="1" type="ORF">BU23DRAFT_555215</name>
</gene>
<accession>A0A6A5V6C9</accession>